<dbReference type="RefSeq" id="WP_047212768.1">
    <property type="nucleotide sequence ID" value="NZ_CP011568.3"/>
</dbReference>
<evidence type="ECO:0000256" key="2">
    <source>
        <dbReference type="PIRNR" id="PIRNR001365"/>
    </source>
</evidence>
<evidence type="ECO:0000313" key="5">
    <source>
        <dbReference type="EMBL" id="AKJ67231.1"/>
    </source>
</evidence>
<feature type="active site" description="Schiff-base intermediate with substrate" evidence="3">
    <location>
        <position position="164"/>
    </location>
</feature>
<evidence type="ECO:0000256" key="1">
    <source>
        <dbReference type="ARBA" id="ARBA00023239"/>
    </source>
</evidence>
<dbReference type="PATRIC" id="fig|445709.3.peg.497"/>
<feature type="active site" description="Proton donor/acceptor" evidence="3">
    <location>
        <position position="136"/>
    </location>
</feature>
<dbReference type="EMBL" id="CP011568">
    <property type="protein sequence ID" value="AKJ67231.1"/>
    <property type="molecule type" value="Genomic_DNA"/>
</dbReference>
<dbReference type="InterPro" id="IPR013785">
    <property type="entry name" value="Aldolase_TIM"/>
</dbReference>
<dbReference type="KEGG" id="ptx:ABW99_02280"/>
<dbReference type="STRING" id="445709.ABW99_02280"/>
<accession>A0A0G3ER96</accession>
<evidence type="ECO:0000313" key="6">
    <source>
        <dbReference type="Proteomes" id="UP000036700"/>
    </source>
</evidence>
<organism evidence="5 6">
    <name type="scientific">Pandoraea thiooxydans</name>
    <dbReference type="NCBI Taxonomy" id="445709"/>
    <lineage>
        <taxon>Bacteria</taxon>
        <taxon>Pseudomonadati</taxon>
        <taxon>Pseudomonadota</taxon>
        <taxon>Betaproteobacteria</taxon>
        <taxon>Burkholderiales</taxon>
        <taxon>Burkholderiaceae</taxon>
        <taxon>Pandoraea</taxon>
    </lineage>
</organism>
<keyword evidence="6" id="KW-1185">Reference proteome</keyword>
<dbReference type="SUPFAM" id="SSF51569">
    <property type="entry name" value="Aldolase"/>
    <property type="match status" value="1"/>
</dbReference>
<dbReference type="PANTHER" id="PTHR12128:SF72">
    <property type="entry name" value="DIHYDRODIPICOLINATE SYNTHASE"/>
    <property type="match status" value="1"/>
</dbReference>
<sequence>MTHLWEGVLPAVTTKFNADYSIDRAGTKKNIEAQIDAGVDGIIVCGSLGEASTLSLDEKLTVLDVAVDAAAGRVPVLLTVAENSTLDGCRQVAEGAKHGAAGYMVLPGLRYLSDRRETLNHFRTVAEASPLPIMVYNNPLAYGVDVTPDMFAELASEPKFVAIKESCGDVRRITDLINVVGDRYSLLCGVDNLAMEAILMGGHGWVAGLVCAFPRETVVIYRLLKAGRLEEARAIYRWFAPLLKLDVSAKLVQNIKLAEAMVGLGTEHVRLPRLPLVGEERASVEALIRHALETRPTLPDVPAPR</sequence>
<dbReference type="GO" id="GO:0008840">
    <property type="term" value="F:4-hydroxy-tetrahydrodipicolinate synthase activity"/>
    <property type="evidence" value="ECO:0007669"/>
    <property type="project" value="TreeGrafter"/>
</dbReference>
<dbReference type="Proteomes" id="UP000036700">
    <property type="component" value="Chromosome"/>
</dbReference>
<dbReference type="PANTHER" id="PTHR12128">
    <property type="entry name" value="DIHYDRODIPICOLINATE SYNTHASE"/>
    <property type="match status" value="1"/>
</dbReference>
<protein>
    <submittedName>
        <fullName evidence="5">Dihydrodipicolinate synthase family protein</fullName>
    </submittedName>
</protein>
<dbReference type="CDD" id="cd00408">
    <property type="entry name" value="DHDPS-like"/>
    <property type="match status" value="1"/>
</dbReference>
<dbReference type="Gene3D" id="3.20.20.70">
    <property type="entry name" value="Aldolase class I"/>
    <property type="match status" value="1"/>
</dbReference>
<dbReference type="Pfam" id="PF00701">
    <property type="entry name" value="DHDPS"/>
    <property type="match status" value="1"/>
</dbReference>
<proteinExistence type="inferred from homology"/>
<dbReference type="OrthoDB" id="199953at2"/>
<dbReference type="SMART" id="SM01130">
    <property type="entry name" value="DHDPS"/>
    <property type="match status" value="1"/>
</dbReference>
<name>A0A0G3ER96_9BURK</name>
<dbReference type="InterPro" id="IPR002220">
    <property type="entry name" value="DapA-like"/>
</dbReference>
<evidence type="ECO:0000256" key="4">
    <source>
        <dbReference type="PIRSR" id="PIRSR001365-2"/>
    </source>
</evidence>
<dbReference type="PRINTS" id="PR00146">
    <property type="entry name" value="DHPICSNTHASE"/>
</dbReference>
<comment type="similarity">
    <text evidence="2">Belongs to the DapA family.</text>
</comment>
<gene>
    <name evidence="5" type="ORF">ABW99_02280</name>
</gene>
<evidence type="ECO:0000256" key="3">
    <source>
        <dbReference type="PIRSR" id="PIRSR001365-1"/>
    </source>
</evidence>
<dbReference type="AlphaFoldDB" id="A0A0G3ER96"/>
<reference evidence="6" key="1">
    <citation type="submission" date="2015-06" db="EMBL/GenBank/DDBJ databases">
        <authorList>
            <person name="Lim Y.L."/>
            <person name="Ee R."/>
            <person name="Yong D."/>
            <person name="How K.Y."/>
            <person name="Yin W.F."/>
            <person name="Chan K.G."/>
        </authorList>
    </citation>
    <scope>NUCLEOTIDE SEQUENCE [LARGE SCALE GENOMIC DNA]</scope>
    <source>
        <strain evidence="6">DSM 25325</strain>
    </source>
</reference>
<dbReference type="PIRSF" id="PIRSF001365">
    <property type="entry name" value="DHDPS"/>
    <property type="match status" value="1"/>
</dbReference>
<feature type="binding site" evidence="4">
    <location>
        <position position="206"/>
    </location>
    <ligand>
        <name>pyruvate</name>
        <dbReference type="ChEBI" id="CHEBI:15361"/>
    </ligand>
</feature>
<keyword evidence="1 2" id="KW-0456">Lyase</keyword>